<dbReference type="STRING" id="77586.A0A0D9VGE6"/>
<proteinExistence type="predicted"/>
<dbReference type="Gramene" id="LPERR02G14580.1">
    <property type="protein sequence ID" value="LPERR02G14580.1"/>
    <property type="gene ID" value="LPERR02G14580"/>
</dbReference>
<dbReference type="HOGENOM" id="CLU_1789991_0_0_1"/>
<sequence>MPGLSSNSSAAAARTETETEMEQLTARFVDAVTMHGANQQDGAATPHAVEEACVVVAMDDLVARFGDVAVSDGPARGEAPCVVRVRLPDGQTFDRVFGATRPVTALFRYCGAAVAACGMAGRPFRLLRFAGAASYEIPPRGDASLQDLGLGHCIVYIVLSP</sequence>
<evidence type="ECO:0000256" key="1">
    <source>
        <dbReference type="SAM" id="MobiDB-lite"/>
    </source>
</evidence>
<dbReference type="InterPro" id="IPR001012">
    <property type="entry name" value="UBX_dom"/>
</dbReference>
<protein>
    <recommendedName>
        <fullName evidence="2">UBX domain-containing protein</fullName>
    </recommendedName>
</protein>
<reference evidence="4" key="2">
    <citation type="submission" date="2013-12" db="EMBL/GenBank/DDBJ databases">
        <authorList>
            <person name="Yu Y."/>
            <person name="Lee S."/>
            <person name="de Baynast K."/>
            <person name="Wissotski M."/>
            <person name="Liu L."/>
            <person name="Talag J."/>
            <person name="Goicoechea J."/>
            <person name="Angelova A."/>
            <person name="Jetty R."/>
            <person name="Kudrna D."/>
            <person name="Golser W."/>
            <person name="Rivera L."/>
            <person name="Zhang J."/>
            <person name="Wing R."/>
        </authorList>
    </citation>
    <scope>NUCLEOTIDE SEQUENCE</scope>
</reference>
<dbReference type="InterPro" id="IPR029071">
    <property type="entry name" value="Ubiquitin-like_domsf"/>
</dbReference>
<feature type="region of interest" description="Disordered" evidence="1">
    <location>
        <begin position="1"/>
        <end position="20"/>
    </location>
</feature>
<dbReference type="SUPFAM" id="SSF54236">
    <property type="entry name" value="Ubiquitin-like"/>
    <property type="match status" value="1"/>
</dbReference>
<evidence type="ECO:0000313" key="4">
    <source>
        <dbReference type="Proteomes" id="UP000032180"/>
    </source>
</evidence>
<evidence type="ECO:0000259" key="2">
    <source>
        <dbReference type="PROSITE" id="PS50033"/>
    </source>
</evidence>
<organism evidence="3 4">
    <name type="scientific">Leersia perrieri</name>
    <dbReference type="NCBI Taxonomy" id="77586"/>
    <lineage>
        <taxon>Eukaryota</taxon>
        <taxon>Viridiplantae</taxon>
        <taxon>Streptophyta</taxon>
        <taxon>Embryophyta</taxon>
        <taxon>Tracheophyta</taxon>
        <taxon>Spermatophyta</taxon>
        <taxon>Magnoliopsida</taxon>
        <taxon>Liliopsida</taxon>
        <taxon>Poales</taxon>
        <taxon>Poaceae</taxon>
        <taxon>BOP clade</taxon>
        <taxon>Oryzoideae</taxon>
        <taxon>Oryzeae</taxon>
        <taxon>Oryzinae</taxon>
        <taxon>Leersia</taxon>
    </lineage>
</organism>
<evidence type="ECO:0000313" key="3">
    <source>
        <dbReference type="EnsemblPlants" id="LPERR02G14580.1"/>
    </source>
</evidence>
<dbReference type="Gene3D" id="3.10.20.90">
    <property type="entry name" value="Phosphatidylinositol 3-kinase Catalytic Subunit, Chain A, domain 1"/>
    <property type="match status" value="1"/>
</dbReference>
<feature type="domain" description="UBX" evidence="2">
    <location>
        <begin position="76"/>
        <end position="158"/>
    </location>
</feature>
<dbReference type="eggNOG" id="ENOG502R4I7">
    <property type="taxonomic scope" value="Eukaryota"/>
</dbReference>
<reference evidence="3 4" key="1">
    <citation type="submission" date="2012-08" db="EMBL/GenBank/DDBJ databases">
        <title>Oryza genome evolution.</title>
        <authorList>
            <person name="Wing R.A."/>
        </authorList>
    </citation>
    <scope>NUCLEOTIDE SEQUENCE</scope>
</reference>
<dbReference type="AlphaFoldDB" id="A0A0D9VGE6"/>
<dbReference type="Pfam" id="PF00789">
    <property type="entry name" value="UBX"/>
    <property type="match status" value="1"/>
</dbReference>
<dbReference type="PROSITE" id="PS50033">
    <property type="entry name" value="UBX"/>
    <property type="match status" value="1"/>
</dbReference>
<accession>A0A0D9VGE6</accession>
<reference evidence="3" key="3">
    <citation type="submission" date="2015-04" db="UniProtKB">
        <authorList>
            <consortium name="EnsemblPlants"/>
        </authorList>
    </citation>
    <scope>IDENTIFICATION</scope>
</reference>
<keyword evidence="4" id="KW-1185">Reference proteome</keyword>
<dbReference type="EnsemblPlants" id="LPERR02G14580.1">
    <property type="protein sequence ID" value="LPERR02G14580.1"/>
    <property type="gene ID" value="LPERR02G14580"/>
</dbReference>
<name>A0A0D9VGE6_9ORYZ</name>
<feature type="compositionally biased region" description="Low complexity" evidence="1">
    <location>
        <begin position="1"/>
        <end position="14"/>
    </location>
</feature>
<dbReference type="Proteomes" id="UP000032180">
    <property type="component" value="Chromosome 2"/>
</dbReference>